<keyword evidence="7" id="KW-0223">Dioxygenase</keyword>
<dbReference type="CDD" id="cd07363">
    <property type="entry name" value="45_DOPA_Dioxygenase"/>
    <property type="match status" value="1"/>
</dbReference>
<evidence type="ECO:0000259" key="6">
    <source>
        <dbReference type="Pfam" id="PF02900"/>
    </source>
</evidence>
<reference evidence="8" key="1">
    <citation type="journal article" date="2019" name="Int. J. Syst. Evol. Microbiol.">
        <title>The Global Catalogue of Microorganisms (GCM) 10K type strain sequencing project: providing services to taxonomists for standard genome sequencing and annotation.</title>
        <authorList>
            <consortium name="The Broad Institute Genomics Platform"/>
            <consortium name="The Broad Institute Genome Sequencing Center for Infectious Disease"/>
            <person name="Wu L."/>
            <person name="Ma J."/>
        </authorList>
    </citation>
    <scope>NUCLEOTIDE SEQUENCE [LARGE SCALE GENOMIC DNA]</scope>
    <source>
        <strain evidence="8">JCM 4087</strain>
    </source>
</reference>
<sequence length="275" mass="29737">MLETTKPDSTNRQPVIFLPHGGGPCFFMRWTWGPADTWDKTRAFLESIAASLPEKPKALLVISGHWEESVPTVSTAAHPELIFDYSGFPPETYQITWSAPGSPALAARVQSLLQQANLPVAASPDRGYDHGVFVPLKVVFPAADIPVVTLSLASSLDPAFHIAVGRALAPLRDEGVLIIASGMSFHNLHAYFGADTLARSEEFDQWLTGAVQAHPAESHALLTKWSSAPSGRFAHPREEHLIPLIVAAGAGQPDHGKQVFHDTPMLAAISAYRWG</sequence>
<evidence type="ECO:0000256" key="5">
    <source>
        <dbReference type="ARBA" id="ARBA00023002"/>
    </source>
</evidence>
<dbReference type="PANTHER" id="PTHR30096:SF0">
    <property type="entry name" value="4,5-DOPA DIOXYGENASE EXTRADIOL-LIKE PROTEIN"/>
    <property type="match status" value="1"/>
</dbReference>
<evidence type="ECO:0000256" key="4">
    <source>
        <dbReference type="ARBA" id="ARBA00022833"/>
    </source>
</evidence>
<feature type="domain" description="Extradiol ring-cleavage dioxygenase class III enzyme subunit B" evidence="6">
    <location>
        <begin position="16"/>
        <end position="256"/>
    </location>
</feature>
<evidence type="ECO:0000256" key="1">
    <source>
        <dbReference type="ARBA" id="ARBA00001947"/>
    </source>
</evidence>
<keyword evidence="8" id="KW-1185">Reference proteome</keyword>
<evidence type="ECO:0000313" key="7">
    <source>
        <dbReference type="EMBL" id="MFC5860974.1"/>
    </source>
</evidence>
<dbReference type="EMBL" id="JBHSPH010000001">
    <property type="protein sequence ID" value="MFC5860974.1"/>
    <property type="molecule type" value="Genomic_DNA"/>
</dbReference>
<gene>
    <name evidence="7" type="ORF">ACFPT7_01565</name>
</gene>
<dbReference type="GO" id="GO:0051213">
    <property type="term" value="F:dioxygenase activity"/>
    <property type="evidence" value="ECO:0007669"/>
    <property type="project" value="UniProtKB-KW"/>
</dbReference>
<dbReference type="PANTHER" id="PTHR30096">
    <property type="entry name" value="4,5-DOPA DIOXYGENASE EXTRADIOL-LIKE PROTEIN"/>
    <property type="match status" value="1"/>
</dbReference>
<dbReference type="SUPFAM" id="SSF53213">
    <property type="entry name" value="LigB-like"/>
    <property type="match status" value="1"/>
</dbReference>
<protein>
    <submittedName>
        <fullName evidence="7">DODA-type extradiol aromatic ring-opening family dioxygenase</fullName>
        <ecNumber evidence="7">1.13.-.-</ecNumber>
    </submittedName>
</protein>
<keyword evidence="5 7" id="KW-0560">Oxidoreductase</keyword>
<comment type="cofactor">
    <cofactor evidence="1">
        <name>Zn(2+)</name>
        <dbReference type="ChEBI" id="CHEBI:29105"/>
    </cofactor>
</comment>
<evidence type="ECO:0000313" key="8">
    <source>
        <dbReference type="Proteomes" id="UP001596091"/>
    </source>
</evidence>
<accession>A0ABW1E9H5</accession>
<comment type="similarity">
    <text evidence="2">Belongs to the DODA-type extradiol aromatic ring-opening dioxygenase family.</text>
</comment>
<dbReference type="InterPro" id="IPR014436">
    <property type="entry name" value="Extradiol_dOase_DODA"/>
</dbReference>
<dbReference type="EC" id="1.13.-.-" evidence="7"/>
<proteinExistence type="inferred from homology"/>
<evidence type="ECO:0000256" key="3">
    <source>
        <dbReference type="ARBA" id="ARBA00022723"/>
    </source>
</evidence>
<dbReference type="RefSeq" id="WP_263334729.1">
    <property type="nucleotide sequence ID" value="NZ_JAGSYH010000002.1"/>
</dbReference>
<organism evidence="7 8">
    <name type="scientific">Acidicapsa dinghuensis</name>
    <dbReference type="NCBI Taxonomy" id="2218256"/>
    <lineage>
        <taxon>Bacteria</taxon>
        <taxon>Pseudomonadati</taxon>
        <taxon>Acidobacteriota</taxon>
        <taxon>Terriglobia</taxon>
        <taxon>Terriglobales</taxon>
        <taxon>Acidobacteriaceae</taxon>
        <taxon>Acidicapsa</taxon>
    </lineage>
</organism>
<dbReference type="InterPro" id="IPR004183">
    <property type="entry name" value="Xdiol_dOase_suB"/>
</dbReference>
<dbReference type="Pfam" id="PF02900">
    <property type="entry name" value="LigB"/>
    <property type="match status" value="1"/>
</dbReference>
<dbReference type="Proteomes" id="UP001596091">
    <property type="component" value="Unassembled WGS sequence"/>
</dbReference>
<dbReference type="Gene3D" id="3.40.830.10">
    <property type="entry name" value="LigB-like"/>
    <property type="match status" value="1"/>
</dbReference>
<dbReference type="PIRSF" id="PIRSF006157">
    <property type="entry name" value="Doxgns_DODA"/>
    <property type="match status" value="1"/>
</dbReference>
<keyword evidence="3" id="KW-0479">Metal-binding</keyword>
<name>A0ABW1E9H5_9BACT</name>
<comment type="caution">
    <text evidence="7">The sequence shown here is derived from an EMBL/GenBank/DDBJ whole genome shotgun (WGS) entry which is preliminary data.</text>
</comment>
<keyword evidence="4" id="KW-0862">Zinc</keyword>
<evidence type="ECO:0000256" key="2">
    <source>
        <dbReference type="ARBA" id="ARBA00007581"/>
    </source>
</evidence>